<keyword evidence="3 8" id="KW-0479">Metal-binding</keyword>
<sequence length="386" mass="44979">MPFYHKLGKIPPKRHTQFRKEDGTLYYEQLFGTIGFDGMSTNSYHEHRPTMVKEIRKQYSVKPKIAKANNIQSYRFRGFQVPPENDYLESRKIVLTNADCNIILSAPKTSTKEYFYKNTDADEVIFIHKGTGKLRTMLGNINFKYGDYLVIPRGIIYKLDFDDENNRLFIVESYSPVYTPKRYRNHFGQLLEHAPFCERDLRRPEELETYNELGDFLIKVKKQGEIIEMIYASHPFDVVGYDGYNYPYAFSIHDFEPITGRIHQPPPVHQTFETNAFVICSFVPRLYDYHPNAIPAPYNHSNIDSDEVLYYVDGDFMSRNDIDQGHISLHPSGIPHGPHPGATERSIGHTETEELAVMVDTFKPLKITEEAMKIADENYYKSWLEQ</sequence>
<dbReference type="SUPFAM" id="SSF51182">
    <property type="entry name" value="RmlC-like cupins"/>
    <property type="match status" value="1"/>
</dbReference>
<evidence type="ECO:0000256" key="7">
    <source>
        <dbReference type="PIRSR" id="PIRSR605708-1"/>
    </source>
</evidence>
<evidence type="ECO:0000256" key="3">
    <source>
        <dbReference type="ARBA" id="ARBA00022723"/>
    </source>
</evidence>
<feature type="binding site" evidence="8">
    <location>
        <position position="300"/>
    </location>
    <ligand>
        <name>Fe cation</name>
        <dbReference type="ChEBI" id="CHEBI:24875"/>
    </ligand>
</feature>
<feature type="binding site" evidence="8">
    <location>
        <position position="306"/>
    </location>
    <ligand>
        <name>Fe cation</name>
        <dbReference type="ChEBI" id="CHEBI:24875"/>
    </ligand>
</feature>
<evidence type="ECO:0000259" key="10">
    <source>
        <dbReference type="Pfam" id="PF20510"/>
    </source>
</evidence>
<feature type="binding site" evidence="8">
    <location>
        <position position="336"/>
    </location>
    <ligand>
        <name>homogentisate</name>
        <dbReference type="ChEBI" id="CHEBI:16169"/>
    </ligand>
</feature>
<evidence type="ECO:0000256" key="1">
    <source>
        <dbReference type="ARBA" id="ARBA00001962"/>
    </source>
</evidence>
<dbReference type="GO" id="GO:0046872">
    <property type="term" value="F:metal ion binding"/>
    <property type="evidence" value="ECO:0007669"/>
    <property type="project" value="UniProtKB-KW"/>
</dbReference>
<feature type="domain" description="Homogentisate 1,2-dioxygenase N-terminal" evidence="10">
    <location>
        <begin position="47"/>
        <end position="251"/>
    </location>
</feature>
<keyword evidence="5 11" id="KW-0560">Oxidoreductase</keyword>
<dbReference type="InterPro" id="IPR046451">
    <property type="entry name" value="HgmA_C"/>
</dbReference>
<dbReference type="Pfam" id="PF20510">
    <property type="entry name" value="HgmA_N"/>
    <property type="match status" value="1"/>
</dbReference>
<dbReference type="InterPro" id="IPR014710">
    <property type="entry name" value="RmlC-like_jellyroll"/>
</dbReference>
<dbReference type="EMBL" id="OENF01000042">
    <property type="protein sequence ID" value="SOS75822.1"/>
    <property type="molecule type" value="Genomic_DNA"/>
</dbReference>
<organism evidence="11 12">
    <name type="scientific">Tenacibaculum piscium</name>
    <dbReference type="NCBI Taxonomy" id="1458515"/>
    <lineage>
        <taxon>Bacteria</taxon>
        <taxon>Pseudomonadati</taxon>
        <taxon>Bacteroidota</taxon>
        <taxon>Flavobacteriia</taxon>
        <taxon>Flavobacteriales</taxon>
        <taxon>Flavobacteriaceae</taxon>
        <taxon>Tenacibaculum</taxon>
    </lineage>
</organism>
<dbReference type="GO" id="GO:0006570">
    <property type="term" value="P:tyrosine metabolic process"/>
    <property type="evidence" value="ECO:0007669"/>
    <property type="project" value="InterPro"/>
</dbReference>
<comment type="similarity">
    <text evidence="2">Belongs to the homogentisate dioxygenase family.</text>
</comment>
<gene>
    <name evidence="11" type="ORF">TNO020_70130</name>
</gene>
<name>A0A2H1YJZ4_9FLAO</name>
<evidence type="ECO:0000256" key="6">
    <source>
        <dbReference type="ARBA" id="ARBA00023004"/>
    </source>
</evidence>
<dbReference type="OrthoDB" id="9768662at2"/>
<dbReference type="Gene3D" id="2.60.120.10">
    <property type="entry name" value="Jelly Rolls"/>
    <property type="match status" value="1"/>
</dbReference>
<evidence type="ECO:0000313" key="12">
    <source>
        <dbReference type="Proteomes" id="UP000234211"/>
    </source>
</evidence>
<dbReference type="RefSeq" id="WP_101918448.1">
    <property type="nucleotide sequence ID" value="NZ_OENF01000042.1"/>
</dbReference>
<comment type="cofactor">
    <cofactor evidence="1 8">
        <name>Fe cation</name>
        <dbReference type="ChEBI" id="CHEBI:24875"/>
    </cofactor>
</comment>
<dbReference type="GO" id="GO:0004411">
    <property type="term" value="F:homogentisate 1,2-dioxygenase activity"/>
    <property type="evidence" value="ECO:0007669"/>
    <property type="project" value="InterPro"/>
</dbReference>
<keyword evidence="6 8" id="KW-0408">Iron</keyword>
<dbReference type="Proteomes" id="UP000234211">
    <property type="component" value="Unassembled WGS sequence"/>
</dbReference>
<dbReference type="AlphaFoldDB" id="A0A2H1YJZ4"/>
<evidence type="ECO:0000256" key="4">
    <source>
        <dbReference type="ARBA" id="ARBA00022964"/>
    </source>
</evidence>
<dbReference type="InterPro" id="IPR011051">
    <property type="entry name" value="RmlC_Cupin_sf"/>
</dbReference>
<dbReference type="PANTHER" id="PTHR11056">
    <property type="entry name" value="HOMOGENTISATE 1,2-DIOXYGENASE"/>
    <property type="match status" value="1"/>
</dbReference>
<dbReference type="EC" id="1.13.-.-" evidence="11"/>
<evidence type="ECO:0000256" key="2">
    <source>
        <dbReference type="ARBA" id="ARBA00007757"/>
    </source>
</evidence>
<evidence type="ECO:0000256" key="5">
    <source>
        <dbReference type="ARBA" id="ARBA00023002"/>
    </source>
</evidence>
<accession>A0A2H1YJZ4</accession>
<feature type="binding site" evidence="8">
    <location>
        <position position="336"/>
    </location>
    <ligand>
        <name>Fe cation</name>
        <dbReference type="ChEBI" id="CHEBI:24875"/>
    </ligand>
</feature>
<evidence type="ECO:0000259" key="9">
    <source>
        <dbReference type="Pfam" id="PF04209"/>
    </source>
</evidence>
<keyword evidence="4" id="KW-0223">Dioxygenase</keyword>
<evidence type="ECO:0000313" key="11">
    <source>
        <dbReference type="EMBL" id="SOS75822.1"/>
    </source>
</evidence>
<evidence type="ECO:0000256" key="8">
    <source>
        <dbReference type="PIRSR" id="PIRSR605708-2"/>
    </source>
</evidence>
<reference evidence="12" key="1">
    <citation type="submission" date="2017-11" db="EMBL/GenBank/DDBJ databases">
        <authorList>
            <person name="Duchaud E."/>
        </authorList>
    </citation>
    <scope>NUCLEOTIDE SEQUENCE [LARGE SCALE GENOMIC DNA]</scope>
    <source>
        <strain evidence="12">Tenacibaculum sp. TNO020</strain>
    </source>
</reference>
<dbReference type="InterPro" id="IPR005708">
    <property type="entry name" value="Homogentis_dOase"/>
</dbReference>
<dbReference type="Pfam" id="PF04209">
    <property type="entry name" value="HgmA_C"/>
    <property type="match status" value="1"/>
</dbReference>
<protein>
    <submittedName>
        <fullName evidence="11">Putative enzyme</fullName>
        <ecNumber evidence="11">1.13.-.-</ecNumber>
    </submittedName>
</protein>
<dbReference type="PANTHER" id="PTHR11056:SF0">
    <property type="entry name" value="HOMOGENTISATE 1,2-DIOXYGENASE"/>
    <property type="match status" value="1"/>
</dbReference>
<feature type="domain" description="Homogentisate 1,2-dioxygenase C-terminal" evidence="9">
    <location>
        <begin position="276"/>
        <end position="383"/>
    </location>
</feature>
<proteinExistence type="inferred from homology"/>
<keyword evidence="12" id="KW-1185">Reference proteome</keyword>
<dbReference type="InterPro" id="IPR046452">
    <property type="entry name" value="HgmA_N"/>
</dbReference>
<dbReference type="GO" id="GO:0006559">
    <property type="term" value="P:L-phenylalanine catabolic process"/>
    <property type="evidence" value="ECO:0007669"/>
    <property type="project" value="InterPro"/>
</dbReference>
<dbReference type="GO" id="GO:0005737">
    <property type="term" value="C:cytoplasm"/>
    <property type="evidence" value="ECO:0007669"/>
    <property type="project" value="TreeGrafter"/>
</dbReference>
<feature type="active site" description="Proton acceptor" evidence="7">
    <location>
        <position position="263"/>
    </location>
</feature>